<feature type="transmembrane region" description="Helical" evidence="10">
    <location>
        <begin position="197"/>
        <end position="220"/>
    </location>
</feature>
<dbReference type="PROSITE" id="PS50850">
    <property type="entry name" value="MFS"/>
    <property type="match status" value="1"/>
</dbReference>
<evidence type="ECO:0000313" key="12">
    <source>
        <dbReference type="EMBL" id="RWR82803.1"/>
    </source>
</evidence>
<dbReference type="InterPro" id="IPR045262">
    <property type="entry name" value="STP/PLT_plant"/>
</dbReference>
<dbReference type="PANTHER" id="PTHR23500:SF371">
    <property type="entry name" value="OS07G0206600 PROTEIN"/>
    <property type="match status" value="1"/>
</dbReference>
<feature type="transmembrane region" description="Helical" evidence="10">
    <location>
        <begin position="111"/>
        <end position="130"/>
    </location>
</feature>
<gene>
    <name evidence="12" type="ORF">CKAN_01153800</name>
</gene>
<feature type="transmembrane region" description="Helical" evidence="10">
    <location>
        <begin position="383"/>
        <end position="407"/>
    </location>
</feature>
<evidence type="ECO:0000256" key="2">
    <source>
        <dbReference type="ARBA" id="ARBA00010992"/>
    </source>
</evidence>
<dbReference type="GO" id="GO:0015145">
    <property type="term" value="F:monosaccharide transmembrane transporter activity"/>
    <property type="evidence" value="ECO:0007669"/>
    <property type="project" value="InterPro"/>
</dbReference>
<comment type="similarity">
    <text evidence="2 9">Belongs to the major facilitator superfamily. Sugar transporter (TC 2.A.1.1) family.</text>
</comment>
<evidence type="ECO:0000256" key="1">
    <source>
        <dbReference type="ARBA" id="ARBA00004141"/>
    </source>
</evidence>
<dbReference type="STRING" id="337451.A0A3S3QBI7"/>
<evidence type="ECO:0000256" key="7">
    <source>
        <dbReference type="ARBA" id="ARBA00022989"/>
    </source>
</evidence>
<dbReference type="FunFam" id="1.20.1250.20:FF:000002">
    <property type="entry name" value="Sugar transport protein 13"/>
    <property type="match status" value="1"/>
</dbReference>
<dbReference type="InterPro" id="IPR003663">
    <property type="entry name" value="Sugar/inositol_transpt"/>
</dbReference>
<proteinExistence type="inferred from homology"/>
<dbReference type="InterPro" id="IPR020846">
    <property type="entry name" value="MFS_dom"/>
</dbReference>
<name>A0A3S3QBI7_9MAGN</name>
<reference evidence="12 13" key="1">
    <citation type="journal article" date="2019" name="Nat. Plants">
        <title>Stout camphor tree genome fills gaps in understanding of flowering plant genome evolution.</title>
        <authorList>
            <person name="Chaw S.M."/>
            <person name="Liu Y.C."/>
            <person name="Wu Y.W."/>
            <person name="Wang H.Y."/>
            <person name="Lin C.I."/>
            <person name="Wu C.S."/>
            <person name="Ke H.M."/>
            <person name="Chang L.Y."/>
            <person name="Hsu C.Y."/>
            <person name="Yang H.T."/>
            <person name="Sudianto E."/>
            <person name="Hsu M.H."/>
            <person name="Wu K.P."/>
            <person name="Wang L.N."/>
            <person name="Leebens-Mack J.H."/>
            <person name="Tsai I.J."/>
        </authorList>
    </citation>
    <scope>NUCLEOTIDE SEQUENCE [LARGE SCALE GENOMIC DNA]</scope>
    <source>
        <strain evidence="13">cv. Chaw 1501</strain>
        <tissue evidence="12">Young leaves</tissue>
    </source>
</reference>
<dbReference type="Proteomes" id="UP000283530">
    <property type="component" value="Unassembled WGS sequence"/>
</dbReference>
<dbReference type="InterPro" id="IPR044778">
    <property type="entry name" value="MFS_STP/MST-like_plant"/>
</dbReference>
<evidence type="ECO:0000256" key="8">
    <source>
        <dbReference type="ARBA" id="ARBA00023136"/>
    </source>
</evidence>
<dbReference type="Pfam" id="PF00083">
    <property type="entry name" value="Sugar_tr"/>
    <property type="match status" value="1"/>
</dbReference>
<keyword evidence="4 12" id="KW-0762">Sugar transport</keyword>
<protein>
    <submittedName>
        <fullName evidence="12">Sugar transport protein 8-like protein</fullName>
    </submittedName>
</protein>
<feature type="transmembrane region" description="Helical" evidence="10">
    <location>
        <begin position="19"/>
        <end position="39"/>
    </location>
</feature>
<evidence type="ECO:0000256" key="3">
    <source>
        <dbReference type="ARBA" id="ARBA00022448"/>
    </source>
</evidence>
<accession>A0A3S3QBI7</accession>
<dbReference type="GO" id="GO:0015293">
    <property type="term" value="F:symporter activity"/>
    <property type="evidence" value="ECO:0007669"/>
    <property type="project" value="UniProtKB-KW"/>
</dbReference>
<keyword evidence="7 10" id="KW-1133">Transmembrane helix</keyword>
<evidence type="ECO:0000313" key="13">
    <source>
        <dbReference type="Proteomes" id="UP000283530"/>
    </source>
</evidence>
<dbReference type="CDD" id="cd17361">
    <property type="entry name" value="MFS_STP"/>
    <property type="match status" value="1"/>
</dbReference>
<dbReference type="AlphaFoldDB" id="A0A3S3QBI7"/>
<keyword evidence="5 10" id="KW-0812">Transmembrane</keyword>
<dbReference type="SUPFAM" id="SSF103473">
    <property type="entry name" value="MFS general substrate transporter"/>
    <property type="match status" value="1"/>
</dbReference>
<comment type="subcellular location">
    <subcellularLocation>
        <location evidence="1">Membrane</location>
        <topology evidence="1">Multi-pass membrane protein</topology>
    </subcellularLocation>
</comment>
<evidence type="ECO:0000256" key="9">
    <source>
        <dbReference type="RuleBase" id="RU003346"/>
    </source>
</evidence>
<dbReference type="PANTHER" id="PTHR23500">
    <property type="entry name" value="SOLUTE CARRIER FAMILY 2, FACILITATED GLUCOSE TRANSPORTER"/>
    <property type="match status" value="1"/>
</dbReference>
<evidence type="ECO:0000256" key="5">
    <source>
        <dbReference type="ARBA" id="ARBA00022692"/>
    </source>
</evidence>
<organism evidence="12 13">
    <name type="scientific">Cinnamomum micranthum f. kanehirae</name>
    <dbReference type="NCBI Taxonomy" id="337451"/>
    <lineage>
        <taxon>Eukaryota</taxon>
        <taxon>Viridiplantae</taxon>
        <taxon>Streptophyta</taxon>
        <taxon>Embryophyta</taxon>
        <taxon>Tracheophyta</taxon>
        <taxon>Spermatophyta</taxon>
        <taxon>Magnoliopsida</taxon>
        <taxon>Magnoliidae</taxon>
        <taxon>Laurales</taxon>
        <taxon>Lauraceae</taxon>
        <taxon>Cinnamomum</taxon>
    </lineage>
</organism>
<feature type="transmembrane region" description="Helical" evidence="10">
    <location>
        <begin position="317"/>
        <end position="336"/>
    </location>
</feature>
<evidence type="ECO:0000259" key="11">
    <source>
        <dbReference type="PROSITE" id="PS50850"/>
    </source>
</evidence>
<dbReference type="NCBIfam" id="TIGR00879">
    <property type="entry name" value="SP"/>
    <property type="match status" value="1"/>
</dbReference>
<evidence type="ECO:0000256" key="4">
    <source>
        <dbReference type="ARBA" id="ARBA00022597"/>
    </source>
</evidence>
<evidence type="ECO:0000256" key="6">
    <source>
        <dbReference type="ARBA" id="ARBA00022847"/>
    </source>
</evidence>
<comment type="caution">
    <text evidence="12">The sequence shown here is derived from an EMBL/GenBank/DDBJ whole genome shotgun (WGS) entry which is preliminary data.</text>
</comment>
<dbReference type="EMBL" id="QPKB01000004">
    <property type="protein sequence ID" value="RWR82803.1"/>
    <property type="molecule type" value="Genomic_DNA"/>
</dbReference>
<keyword evidence="6" id="KW-0769">Symport</keyword>
<feature type="transmembrane region" description="Helical" evidence="10">
    <location>
        <begin position="348"/>
        <end position="371"/>
    </location>
</feature>
<dbReference type="OrthoDB" id="5296287at2759"/>
<dbReference type="PRINTS" id="PR00171">
    <property type="entry name" value="SUGRTRNSPORT"/>
</dbReference>
<feature type="transmembrane region" description="Helical" evidence="10">
    <location>
        <begin position="81"/>
        <end position="99"/>
    </location>
</feature>
<keyword evidence="13" id="KW-1185">Reference proteome</keyword>
<keyword evidence="8 10" id="KW-0472">Membrane</keyword>
<dbReference type="InterPro" id="IPR036259">
    <property type="entry name" value="MFS_trans_sf"/>
</dbReference>
<sequence>MAGFAVADGDGQPEFHGKITLYVVICGIIAATGGLMFGYDIGISGGVTSMDDFLEKFFPHVFTKKHKAKENNYCKYDDQDLQLFTSSLYLAAIVSSLLASRVCTKYGRKHTMLGASLFFLVGVVISTFAVNLAMLILGRLLLGAGVGFANQAVPLFLSEIAPVQIRGALNILFQLDITIGILCANLVNYAVSDIHPWGWRLSLGLAGVPAIILFFGSILITETPTSLIEREMLQEGKDVLKKIRGTEEVDAEYNEIVAASERARQVKNPFRNLAKRSSRPPLVIGIMLQVFQQFTGINAIMFYAPVLFQTIGFKNDASMLSAAITGSVNVLCTLVSNFSVDRLGRRALLLEACVLMFITQTAIGSILHVHLKATNTLGHGTAIWVVILVCVYVANFAWSWGPLGWLIPSEIFPLETRTVGFAFAVVSNMLFTFIIAQAFLSMMCHLRAGIFFFFAAWILIMALFVIFLLPETKGIPIDEMGERAWNTHWYWKRYMGDEEVSDTKMKNIEDGFQK</sequence>
<feature type="transmembrane region" description="Helical" evidence="10">
    <location>
        <begin position="446"/>
        <end position="469"/>
    </location>
</feature>
<feature type="transmembrane region" description="Helical" evidence="10">
    <location>
        <begin position="282"/>
        <end position="305"/>
    </location>
</feature>
<dbReference type="GO" id="GO:0016020">
    <property type="term" value="C:membrane"/>
    <property type="evidence" value="ECO:0007669"/>
    <property type="project" value="UniProtKB-SubCell"/>
</dbReference>
<keyword evidence="3 9" id="KW-0813">Transport</keyword>
<dbReference type="InterPro" id="IPR005828">
    <property type="entry name" value="MFS_sugar_transport-like"/>
</dbReference>
<feature type="domain" description="Major facilitator superfamily (MFS) profile" evidence="11">
    <location>
        <begin position="26"/>
        <end position="473"/>
    </location>
</feature>
<feature type="transmembrane region" description="Helical" evidence="10">
    <location>
        <begin position="419"/>
        <end position="440"/>
    </location>
</feature>
<dbReference type="PROSITE" id="PS00217">
    <property type="entry name" value="SUGAR_TRANSPORT_2"/>
    <property type="match status" value="1"/>
</dbReference>
<dbReference type="InterPro" id="IPR005829">
    <property type="entry name" value="Sugar_transporter_CS"/>
</dbReference>
<evidence type="ECO:0000256" key="10">
    <source>
        <dbReference type="SAM" id="Phobius"/>
    </source>
</evidence>
<dbReference type="Gene3D" id="1.20.1250.20">
    <property type="entry name" value="MFS general substrate transporter like domains"/>
    <property type="match status" value="1"/>
</dbReference>